<proteinExistence type="predicted"/>
<reference evidence="3" key="1">
    <citation type="submission" date="2021-01" db="EMBL/GenBank/DDBJ databases">
        <title>Caligus Genome Assembly.</title>
        <authorList>
            <person name="Gallardo-Escarate C."/>
        </authorList>
    </citation>
    <scope>NUCLEOTIDE SEQUENCE [LARGE SCALE GENOMIC DNA]</scope>
</reference>
<dbReference type="AlphaFoldDB" id="A0A7T8KBP2"/>
<feature type="non-terminal residue" evidence="2">
    <location>
        <position position="60"/>
    </location>
</feature>
<sequence length="60" mass="6821">MSSLERIHRRRNLKAYQRHYGGQEGTTNSSELSGENDTLQCCLKCSVNNSLNKAIYQSTK</sequence>
<feature type="compositionally biased region" description="Basic residues" evidence="1">
    <location>
        <begin position="7"/>
        <end position="17"/>
    </location>
</feature>
<accession>A0A7T8KBP2</accession>
<evidence type="ECO:0000313" key="2">
    <source>
        <dbReference type="EMBL" id="QQP52936.1"/>
    </source>
</evidence>
<keyword evidence="3" id="KW-1185">Reference proteome</keyword>
<organism evidence="2 3">
    <name type="scientific">Caligus rogercresseyi</name>
    <name type="common">Sea louse</name>
    <dbReference type="NCBI Taxonomy" id="217165"/>
    <lineage>
        <taxon>Eukaryota</taxon>
        <taxon>Metazoa</taxon>
        <taxon>Ecdysozoa</taxon>
        <taxon>Arthropoda</taxon>
        <taxon>Crustacea</taxon>
        <taxon>Multicrustacea</taxon>
        <taxon>Hexanauplia</taxon>
        <taxon>Copepoda</taxon>
        <taxon>Siphonostomatoida</taxon>
        <taxon>Caligidae</taxon>
        <taxon>Caligus</taxon>
    </lineage>
</organism>
<feature type="region of interest" description="Disordered" evidence="1">
    <location>
        <begin position="1"/>
        <end position="34"/>
    </location>
</feature>
<gene>
    <name evidence="2" type="ORF">FKW44_005234</name>
</gene>
<evidence type="ECO:0000256" key="1">
    <source>
        <dbReference type="SAM" id="MobiDB-lite"/>
    </source>
</evidence>
<dbReference type="EMBL" id="CP045892">
    <property type="protein sequence ID" value="QQP52936.1"/>
    <property type="molecule type" value="Genomic_DNA"/>
</dbReference>
<name>A0A7T8KBP2_CALRO</name>
<feature type="compositionally biased region" description="Polar residues" evidence="1">
    <location>
        <begin position="25"/>
        <end position="34"/>
    </location>
</feature>
<protein>
    <submittedName>
        <fullName evidence="2">Uncharacterized protein</fullName>
    </submittedName>
</protein>
<dbReference type="Proteomes" id="UP000595437">
    <property type="component" value="Chromosome 3"/>
</dbReference>
<evidence type="ECO:0000313" key="3">
    <source>
        <dbReference type="Proteomes" id="UP000595437"/>
    </source>
</evidence>